<comment type="caution">
    <text evidence="2">The sequence shown here is derived from an EMBL/GenBank/DDBJ whole genome shotgun (WGS) entry which is preliminary data.</text>
</comment>
<reference evidence="2 3" key="1">
    <citation type="submission" date="2019-04" db="EMBL/GenBank/DDBJ databases">
        <title>Annotation for the trematode Fasciola gigantica.</title>
        <authorList>
            <person name="Choi Y.-J."/>
        </authorList>
    </citation>
    <scope>NUCLEOTIDE SEQUENCE [LARGE SCALE GENOMIC DNA]</scope>
    <source>
        <strain evidence="2">Uganda_cow_1</strain>
    </source>
</reference>
<accession>A0A504Y9N2</accession>
<dbReference type="EMBL" id="SUNJ01013972">
    <property type="protein sequence ID" value="TPP56875.1"/>
    <property type="molecule type" value="Genomic_DNA"/>
</dbReference>
<name>A0A504Y9N2_FASGI</name>
<dbReference type="Proteomes" id="UP000316759">
    <property type="component" value="Unassembled WGS sequence"/>
</dbReference>
<feature type="compositionally biased region" description="Low complexity" evidence="1">
    <location>
        <begin position="103"/>
        <end position="123"/>
    </location>
</feature>
<dbReference type="AlphaFoldDB" id="A0A504Y9N2"/>
<feature type="compositionally biased region" description="Polar residues" evidence="1">
    <location>
        <begin position="297"/>
        <end position="316"/>
    </location>
</feature>
<keyword evidence="3" id="KW-1185">Reference proteome</keyword>
<organism evidence="2 3">
    <name type="scientific">Fasciola gigantica</name>
    <name type="common">Giant liver fluke</name>
    <dbReference type="NCBI Taxonomy" id="46835"/>
    <lineage>
        <taxon>Eukaryota</taxon>
        <taxon>Metazoa</taxon>
        <taxon>Spiralia</taxon>
        <taxon>Lophotrochozoa</taxon>
        <taxon>Platyhelminthes</taxon>
        <taxon>Trematoda</taxon>
        <taxon>Digenea</taxon>
        <taxon>Plagiorchiida</taxon>
        <taxon>Echinostomata</taxon>
        <taxon>Echinostomatoidea</taxon>
        <taxon>Fasciolidae</taxon>
        <taxon>Fasciola</taxon>
    </lineage>
</organism>
<dbReference type="OrthoDB" id="10533167at2759"/>
<evidence type="ECO:0000313" key="2">
    <source>
        <dbReference type="EMBL" id="TPP56875.1"/>
    </source>
</evidence>
<feature type="region of interest" description="Disordered" evidence="1">
    <location>
        <begin position="66"/>
        <end position="138"/>
    </location>
</feature>
<feature type="region of interest" description="Disordered" evidence="1">
    <location>
        <begin position="286"/>
        <end position="316"/>
    </location>
</feature>
<sequence>MYSRRLCLSSSDLDLPMSTDSFSSYQTATSTRVSDLSRGPGKPTFYFSVSALPAWARRKLTATHSKIGSDCESIDPPAQPSKRPTSTNRRLTKALTEPRVMVNDQCSSDSPTSSQTGSGQNSPRADRAGPLMSQSDYGVRMDLSSATTLPRMTDSRRTGSAAGSVAASRASVISAPSTPFRRDRSLTEFHSGHRALRQPKRHTVAITAGLQQQRGSPYASQYGSLRTRGHRIVQESISEIRSPKKIADDGQESRLLNEYNQPRIRHTIPLVGKSAPRTEGECLFVPTGPPSKPIPGSVSQTKQSDTTISAETSVRR</sequence>
<gene>
    <name evidence="2" type="ORF">FGIG_06033</name>
</gene>
<evidence type="ECO:0000313" key="3">
    <source>
        <dbReference type="Proteomes" id="UP000316759"/>
    </source>
</evidence>
<evidence type="ECO:0000256" key="1">
    <source>
        <dbReference type="SAM" id="MobiDB-lite"/>
    </source>
</evidence>
<proteinExistence type="predicted"/>
<feature type="region of interest" description="Disordered" evidence="1">
    <location>
        <begin position="146"/>
        <end position="165"/>
    </location>
</feature>
<protein>
    <submittedName>
        <fullName evidence="2">Uncharacterized protein</fullName>
    </submittedName>
</protein>